<dbReference type="InterPro" id="IPR031468">
    <property type="entry name" value="SMP_LBD"/>
</dbReference>
<dbReference type="InterPro" id="IPR058801">
    <property type="entry name" value="PDZD8_N"/>
</dbReference>
<feature type="compositionally biased region" description="Gly residues" evidence="9">
    <location>
        <begin position="599"/>
        <end position="611"/>
    </location>
</feature>
<dbReference type="InterPro" id="IPR011993">
    <property type="entry name" value="PH-like_dom_sf"/>
</dbReference>
<dbReference type="Pfam" id="PF26547">
    <property type="entry name" value="PDZD8_N"/>
    <property type="match status" value="1"/>
</dbReference>
<protein>
    <submittedName>
        <fullName evidence="12">Nucleus-vacuole junction protein 2</fullName>
    </submittedName>
</protein>
<evidence type="ECO:0000256" key="2">
    <source>
        <dbReference type="ARBA" id="ARBA00022448"/>
    </source>
</evidence>
<evidence type="ECO:0000256" key="8">
    <source>
        <dbReference type="ARBA" id="ARBA00023136"/>
    </source>
</evidence>
<feature type="compositionally biased region" description="Polar residues" evidence="9">
    <location>
        <begin position="574"/>
        <end position="589"/>
    </location>
</feature>
<keyword evidence="5 10" id="KW-1133">Transmembrane helix</keyword>
<feature type="compositionally biased region" description="Polar residues" evidence="9">
    <location>
        <begin position="134"/>
        <end position="150"/>
    </location>
</feature>
<evidence type="ECO:0000256" key="7">
    <source>
        <dbReference type="ARBA" id="ARBA00023121"/>
    </source>
</evidence>
<accession>A0ABP0EFI2</accession>
<sequence length="887" mass="99113">MGLAFLFYTYLFGGVTFLPLVIFLFVYVHPKLQVEEDERDDEIQNESTTYDKLKATEIDENSKTGSGAYHSGWVTVTQEYLESTSEISSSTQSISESSDNKSAYSSLYKLVKNSEANGPPDSENGGELKRRNSKSSIEPISATSTSNDVQVNDDKKLRTSQKKHRFYAVLRHGNLFLYKNEKKTDVKHVIVLQGQVVAIWPRDLPDGQLFTKRTCICILKRDFTRPRRLSEGLYSKDSETGFSNKGYGSKITTYDILSSDGDLELKPPKGSFFLYCDTNIAKEDWYFALIRATKSTKPTLSDTTTTSNQPLDPLNPSIYAKSLHFKTSNMIDLIQTLHSSEGQFQTRWLNAIIGRIFLALQQTETLKDFLQRRIEKKLKKINKPGFLDDFQMKKIDVGNSAPYFTYPSLKEISPDGTLLLSTNVHYHGGLSIQIATKVNINLGARFKSREVDVLLSITFQKLEGRVAIKIKPAPSERIWYSFESEPDIELKIEPIVSSRQMNYNIITSTIEKKFKEAIKESLVLPNWDDFVFYDTTDEIYRGGIWDKTARQSTQQSKENHTKEHDTTSIKPDGSTVSDVSSIKSTQSDLSSVSVPTTGVSGGGVNGSGGEGTARMKIASTLNDFSKKLKKTKSSTTMSINEENCLSDGSLLEPARSNLSSIADTEGSSTDSDGSKSYGINTLKKMGKWYFKDSKPESEHDSTVKEFYKPPEMISNRRTPRKTSVSTISSPGTVPDSDSSQKLSINRKKSYDMFNKNPGEITGSPILGTSFDSGSIDLNFGSHPGAHRKRVDSFASSLSVEKNAPNEFENVFLKDSLNERHIDEGLHSTPTLTVGEDSEIFTPDTEVPKTESEISEIFPKVTEESDKPGPVRRKPPLPPRDIPEFQQS</sequence>
<gene>
    <name evidence="12" type="primary">NVJ2</name>
    <name evidence="12" type="ORF">CAAN4_E01508</name>
</gene>
<organism evidence="12 13">
    <name type="scientific">[Candida] anglica</name>
    <dbReference type="NCBI Taxonomy" id="148631"/>
    <lineage>
        <taxon>Eukaryota</taxon>
        <taxon>Fungi</taxon>
        <taxon>Dikarya</taxon>
        <taxon>Ascomycota</taxon>
        <taxon>Saccharomycotina</taxon>
        <taxon>Pichiomycetes</taxon>
        <taxon>Debaryomycetaceae</taxon>
        <taxon>Kurtzmaniella</taxon>
    </lineage>
</organism>
<feature type="region of interest" description="Disordered" evidence="9">
    <location>
        <begin position="550"/>
        <end position="612"/>
    </location>
</feature>
<reference evidence="12 13" key="1">
    <citation type="submission" date="2024-01" db="EMBL/GenBank/DDBJ databases">
        <authorList>
            <consortium name="Genoscope - CEA"/>
            <person name="William W."/>
        </authorList>
    </citation>
    <scope>NUCLEOTIDE SEQUENCE [LARGE SCALE GENOMIC DNA]</scope>
    <source>
        <strain evidence="12 13">29B2s-10</strain>
    </source>
</reference>
<feature type="transmembrane region" description="Helical" evidence="10">
    <location>
        <begin position="7"/>
        <end position="28"/>
    </location>
</feature>
<feature type="domain" description="SMP-LTD" evidence="11">
    <location>
        <begin position="342"/>
        <end position="533"/>
    </location>
</feature>
<evidence type="ECO:0000259" key="11">
    <source>
        <dbReference type="PROSITE" id="PS51847"/>
    </source>
</evidence>
<evidence type="ECO:0000313" key="12">
    <source>
        <dbReference type="EMBL" id="CAK7906596.1"/>
    </source>
</evidence>
<evidence type="ECO:0000256" key="4">
    <source>
        <dbReference type="ARBA" id="ARBA00022824"/>
    </source>
</evidence>
<feature type="region of interest" description="Disordered" evidence="9">
    <location>
        <begin position="37"/>
        <end position="63"/>
    </location>
</feature>
<feature type="compositionally biased region" description="Polar residues" evidence="9">
    <location>
        <begin position="721"/>
        <end position="742"/>
    </location>
</feature>
<feature type="region of interest" description="Disordered" evidence="9">
    <location>
        <begin position="113"/>
        <end position="157"/>
    </location>
</feature>
<feature type="region of interest" description="Disordered" evidence="9">
    <location>
        <begin position="712"/>
        <end position="742"/>
    </location>
</feature>
<keyword evidence="4" id="KW-0256">Endoplasmic reticulum</keyword>
<dbReference type="Pfam" id="PF15413">
    <property type="entry name" value="PH_11"/>
    <property type="match status" value="1"/>
</dbReference>
<name>A0ABP0EFI2_9ASCO</name>
<dbReference type="Gene3D" id="2.30.29.30">
    <property type="entry name" value="Pleckstrin-homology domain (PH domain)/Phosphotyrosine-binding domain (PTB)"/>
    <property type="match status" value="1"/>
</dbReference>
<evidence type="ECO:0000256" key="10">
    <source>
        <dbReference type="SAM" id="Phobius"/>
    </source>
</evidence>
<dbReference type="EMBL" id="OZ004257">
    <property type="protein sequence ID" value="CAK7906596.1"/>
    <property type="molecule type" value="Genomic_DNA"/>
</dbReference>
<keyword evidence="8 10" id="KW-0472">Membrane</keyword>
<feature type="region of interest" description="Disordered" evidence="9">
    <location>
        <begin position="826"/>
        <end position="887"/>
    </location>
</feature>
<dbReference type="PANTHER" id="PTHR13466">
    <property type="entry name" value="TEX2 PROTEIN-RELATED"/>
    <property type="match status" value="1"/>
</dbReference>
<feature type="compositionally biased region" description="Basic and acidic residues" evidence="9">
    <location>
        <begin position="49"/>
        <end position="62"/>
    </location>
</feature>
<keyword evidence="7" id="KW-0446">Lipid-binding</keyword>
<evidence type="ECO:0000256" key="1">
    <source>
        <dbReference type="ARBA" id="ARBA00004586"/>
    </source>
</evidence>
<dbReference type="CDD" id="cd21675">
    <property type="entry name" value="SMP_TEX2"/>
    <property type="match status" value="1"/>
</dbReference>
<feature type="compositionally biased region" description="Basic and acidic residues" evidence="9">
    <location>
        <begin position="557"/>
        <end position="567"/>
    </location>
</feature>
<keyword evidence="3 10" id="KW-0812">Transmembrane</keyword>
<keyword evidence="13" id="KW-1185">Reference proteome</keyword>
<evidence type="ECO:0000313" key="13">
    <source>
        <dbReference type="Proteomes" id="UP001497600"/>
    </source>
</evidence>
<dbReference type="PANTHER" id="PTHR13466:SF19">
    <property type="entry name" value="NUCLEUS-VACUOLE JUNCTION PROTEIN 2"/>
    <property type="match status" value="1"/>
</dbReference>
<dbReference type="PROSITE" id="PS51847">
    <property type="entry name" value="SMP"/>
    <property type="match status" value="1"/>
</dbReference>
<keyword evidence="2" id="KW-0813">Transport</keyword>
<proteinExistence type="predicted"/>
<comment type="subcellular location">
    <subcellularLocation>
        <location evidence="1">Endoplasmic reticulum membrane</location>
    </subcellularLocation>
</comment>
<evidence type="ECO:0000256" key="6">
    <source>
        <dbReference type="ARBA" id="ARBA00023055"/>
    </source>
</evidence>
<dbReference type="SUPFAM" id="SSF50729">
    <property type="entry name" value="PH domain-like"/>
    <property type="match status" value="1"/>
</dbReference>
<evidence type="ECO:0000256" key="5">
    <source>
        <dbReference type="ARBA" id="ARBA00022989"/>
    </source>
</evidence>
<evidence type="ECO:0000256" key="3">
    <source>
        <dbReference type="ARBA" id="ARBA00022692"/>
    </source>
</evidence>
<keyword evidence="6" id="KW-0445">Lipid transport</keyword>
<evidence type="ECO:0000256" key="9">
    <source>
        <dbReference type="SAM" id="MobiDB-lite"/>
    </source>
</evidence>
<dbReference type="Proteomes" id="UP001497600">
    <property type="component" value="Chromosome E"/>
</dbReference>